<feature type="region of interest" description="Disordered" evidence="3">
    <location>
        <begin position="355"/>
        <end position="375"/>
    </location>
</feature>
<accession>A0A0D3KPF4</accession>
<dbReference type="GO" id="GO:0008146">
    <property type="term" value="F:sulfotransferase activity"/>
    <property type="evidence" value="ECO:0007669"/>
    <property type="project" value="InterPro"/>
</dbReference>
<keyword evidence="4" id="KW-0812">Transmembrane</keyword>
<reference evidence="5" key="2">
    <citation type="submission" date="2024-10" db="UniProtKB">
        <authorList>
            <consortium name="EnsemblProtists"/>
        </authorList>
    </citation>
    <scope>IDENTIFICATION</scope>
</reference>
<dbReference type="Gene3D" id="3.40.50.300">
    <property type="entry name" value="P-loop containing nucleotide triphosphate hydrolases"/>
    <property type="match status" value="1"/>
</dbReference>
<dbReference type="InterPro" id="IPR037359">
    <property type="entry name" value="NST/OST"/>
</dbReference>
<dbReference type="PANTHER" id="PTHR10605">
    <property type="entry name" value="HEPARAN SULFATE SULFOTRANSFERASE"/>
    <property type="match status" value="1"/>
</dbReference>
<feature type="binding site" evidence="2">
    <location>
        <position position="207"/>
    </location>
    <ligand>
        <name>3'-phosphoadenylyl sulfate</name>
        <dbReference type="ChEBI" id="CHEBI:58339"/>
    </ligand>
</feature>
<reference evidence="6" key="1">
    <citation type="journal article" date="2013" name="Nature">
        <title>Pan genome of the phytoplankton Emiliania underpins its global distribution.</title>
        <authorList>
            <person name="Read B.A."/>
            <person name="Kegel J."/>
            <person name="Klute M.J."/>
            <person name="Kuo A."/>
            <person name="Lefebvre S.C."/>
            <person name="Maumus F."/>
            <person name="Mayer C."/>
            <person name="Miller J."/>
            <person name="Monier A."/>
            <person name="Salamov A."/>
            <person name="Young J."/>
            <person name="Aguilar M."/>
            <person name="Claverie J.M."/>
            <person name="Frickenhaus S."/>
            <person name="Gonzalez K."/>
            <person name="Herman E.K."/>
            <person name="Lin Y.C."/>
            <person name="Napier J."/>
            <person name="Ogata H."/>
            <person name="Sarno A.F."/>
            <person name="Shmutz J."/>
            <person name="Schroeder D."/>
            <person name="de Vargas C."/>
            <person name="Verret F."/>
            <person name="von Dassow P."/>
            <person name="Valentin K."/>
            <person name="Van de Peer Y."/>
            <person name="Wheeler G."/>
            <person name="Dacks J.B."/>
            <person name="Delwiche C.F."/>
            <person name="Dyhrman S.T."/>
            <person name="Glockner G."/>
            <person name="John U."/>
            <person name="Richards T."/>
            <person name="Worden A.Z."/>
            <person name="Zhang X."/>
            <person name="Grigoriev I.V."/>
            <person name="Allen A.E."/>
            <person name="Bidle K."/>
            <person name="Borodovsky M."/>
            <person name="Bowler C."/>
            <person name="Brownlee C."/>
            <person name="Cock J.M."/>
            <person name="Elias M."/>
            <person name="Gladyshev V.N."/>
            <person name="Groth M."/>
            <person name="Guda C."/>
            <person name="Hadaegh A."/>
            <person name="Iglesias-Rodriguez M.D."/>
            <person name="Jenkins J."/>
            <person name="Jones B.M."/>
            <person name="Lawson T."/>
            <person name="Leese F."/>
            <person name="Lindquist E."/>
            <person name="Lobanov A."/>
            <person name="Lomsadze A."/>
            <person name="Malik S.B."/>
            <person name="Marsh M.E."/>
            <person name="Mackinder L."/>
            <person name="Mock T."/>
            <person name="Mueller-Roeber B."/>
            <person name="Pagarete A."/>
            <person name="Parker M."/>
            <person name="Probert I."/>
            <person name="Quesneville H."/>
            <person name="Raines C."/>
            <person name="Rensing S.A."/>
            <person name="Riano-Pachon D.M."/>
            <person name="Richier S."/>
            <person name="Rokitta S."/>
            <person name="Shiraiwa Y."/>
            <person name="Soanes D.M."/>
            <person name="van der Giezen M."/>
            <person name="Wahlund T.M."/>
            <person name="Williams B."/>
            <person name="Wilson W."/>
            <person name="Wolfe G."/>
            <person name="Wurch L.L."/>
        </authorList>
    </citation>
    <scope>NUCLEOTIDE SEQUENCE</scope>
</reference>
<name>A0A0D3KPF4_EMIH1</name>
<evidence type="ECO:0000256" key="1">
    <source>
        <dbReference type="ARBA" id="ARBA00022679"/>
    </source>
</evidence>
<dbReference type="KEGG" id="ehx:EMIHUDRAFT_466989"/>
<organism evidence="5 6">
    <name type="scientific">Emiliania huxleyi (strain CCMP1516)</name>
    <dbReference type="NCBI Taxonomy" id="280463"/>
    <lineage>
        <taxon>Eukaryota</taxon>
        <taxon>Haptista</taxon>
        <taxon>Haptophyta</taxon>
        <taxon>Prymnesiophyceae</taxon>
        <taxon>Isochrysidales</taxon>
        <taxon>Noelaerhabdaceae</taxon>
        <taxon>Emiliania</taxon>
    </lineage>
</organism>
<dbReference type="SUPFAM" id="SSF52540">
    <property type="entry name" value="P-loop containing nucleoside triphosphate hydrolases"/>
    <property type="match status" value="1"/>
</dbReference>
<dbReference type="InterPro" id="IPR027417">
    <property type="entry name" value="P-loop_NTPase"/>
</dbReference>
<protein>
    <recommendedName>
        <fullName evidence="7">Sulfotransferase</fullName>
    </recommendedName>
</protein>
<dbReference type="PANTHER" id="PTHR10605:SF56">
    <property type="entry name" value="BIFUNCTIONAL HEPARAN SULFATE N-DEACETYLASE_N-SULFOTRANSFERASE"/>
    <property type="match status" value="1"/>
</dbReference>
<evidence type="ECO:0000256" key="2">
    <source>
        <dbReference type="PIRSR" id="PIRSR637359-2"/>
    </source>
</evidence>
<evidence type="ECO:0000313" key="5">
    <source>
        <dbReference type="EnsemblProtists" id="EOD37639"/>
    </source>
</evidence>
<feature type="binding site" evidence="2">
    <location>
        <position position="199"/>
    </location>
    <ligand>
        <name>3'-phosphoadenylyl sulfate</name>
        <dbReference type="ChEBI" id="CHEBI:58339"/>
    </ligand>
</feature>
<dbReference type="eggNOG" id="ENOG502SVN6">
    <property type="taxonomic scope" value="Eukaryota"/>
</dbReference>
<keyword evidence="1" id="KW-0808">Transferase</keyword>
<evidence type="ECO:0000256" key="3">
    <source>
        <dbReference type="SAM" id="MobiDB-lite"/>
    </source>
</evidence>
<evidence type="ECO:0000256" key="4">
    <source>
        <dbReference type="SAM" id="Phobius"/>
    </source>
</evidence>
<dbReference type="HOGENOM" id="CLU_708708_0_0_1"/>
<dbReference type="PaxDb" id="2903-EOD37639"/>
<dbReference type="EnsemblProtists" id="EOD37639">
    <property type="protein sequence ID" value="EOD37639"/>
    <property type="gene ID" value="EMIHUDRAFT_466989"/>
</dbReference>
<keyword evidence="4" id="KW-0472">Membrane</keyword>
<dbReference type="Proteomes" id="UP000013827">
    <property type="component" value="Unassembled WGS sequence"/>
</dbReference>
<feature type="transmembrane region" description="Helical" evidence="4">
    <location>
        <begin position="21"/>
        <end position="43"/>
    </location>
</feature>
<keyword evidence="4" id="KW-1133">Transmembrane helix</keyword>
<dbReference type="GeneID" id="17282907"/>
<evidence type="ECO:0000313" key="6">
    <source>
        <dbReference type="Proteomes" id="UP000013827"/>
    </source>
</evidence>
<dbReference type="AlphaFoldDB" id="A0A0D3KPF4"/>
<keyword evidence="6" id="KW-1185">Reference proteome</keyword>
<dbReference type="RefSeq" id="XP_005790068.1">
    <property type="nucleotide sequence ID" value="XM_005790011.1"/>
</dbReference>
<evidence type="ECO:0008006" key="7">
    <source>
        <dbReference type="Google" id="ProtNLM"/>
    </source>
</evidence>
<sequence>MSLQRRPSFDIRLSSSGTAAVRAGFAVATSLALARLGVGVLFARHACRTVFSREPPDELSALASLLQVTRPLRIAWRLLTARFRTTPDVYILGEVRCGTTTLASMLRSELGMSGPFTPWVHPLADEKESFYFSGHYWGVVAPALYPLAFPLRVWRWLHRWLRGRRLFVFEGCASYLSSPWAPRLVAAVTPRPVLVVCLREPVEQHRSWWRLEQAPLQASLAWAEELRLGRRWLGPPHRTAGYPPKSFREAVLLSRSAVLSAIAAKCSELHGEGDGLADCTAAADGLRAPCKNASAPLPDDLAPDELTQFELAAYYRPHNERLFRVIGRDLGWHNDPHRYPFYHPSPGVSIAMSRDSEWGLGTTPGSGPGSRTDLSVSAASDSSLCLVDVL</sequence>
<proteinExistence type="predicted"/>